<dbReference type="GO" id="GO:0004806">
    <property type="term" value="F:triacylglycerol lipase activity"/>
    <property type="evidence" value="ECO:0007669"/>
    <property type="project" value="TreeGrafter"/>
</dbReference>
<organism evidence="2 3">
    <name type="scientific">Paractinoplanes atraurantiacus</name>
    <dbReference type="NCBI Taxonomy" id="1036182"/>
    <lineage>
        <taxon>Bacteria</taxon>
        <taxon>Bacillati</taxon>
        <taxon>Actinomycetota</taxon>
        <taxon>Actinomycetes</taxon>
        <taxon>Micromonosporales</taxon>
        <taxon>Micromonosporaceae</taxon>
        <taxon>Paractinoplanes</taxon>
    </lineage>
</organism>
<dbReference type="EMBL" id="OBDY01000020">
    <property type="protein sequence ID" value="SNY59097.1"/>
    <property type="molecule type" value="Genomic_DNA"/>
</dbReference>
<dbReference type="InterPro" id="IPR029058">
    <property type="entry name" value="AB_hydrolase_fold"/>
</dbReference>
<evidence type="ECO:0000259" key="1">
    <source>
        <dbReference type="Pfam" id="PF00561"/>
    </source>
</evidence>
<dbReference type="GO" id="GO:0046503">
    <property type="term" value="P:glycerolipid catabolic process"/>
    <property type="evidence" value="ECO:0007669"/>
    <property type="project" value="TreeGrafter"/>
</dbReference>
<dbReference type="Pfam" id="PF00561">
    <property type="entry name" value="Abhydrolase_1"/>
    <property type="match status" value="1"/>
</dbReference>
<feature type="domain" description="AB hydrolase-1" evidence="1">
    <location>
        <begin position="25"/>
        <end position="267"/>
    </location>
</feature>
<dbReference type="PANTHER" id="PTHR43433:SF5">
    <property type="entry name" value="AB HYDROLASE-1 DOMAIN-CONTAINING PROTEIN"/>
    <property type="match status" value="1"/>
</dbReference>
<dbReference type="OrthoDB" id="8957634at2"/>
<evidence type="ECO:0000313" key="2">
    <source>
        <dbReference type="EMBL" id="SNY59097.1"/>
    </source>
</evidence>
<dbReference type="InterPro" id="IPR050471">
    <property type="entry name" value="AB_hydrolase"/>
</dbReference>
<dbReference type="InterPro" id="IPR000073">
    <property type="entry name" value="AB_hydrolase_1"/>
</dbReference>
<dbReference type="AlphaFoldDB" id="A0A285JH26"/>
<dbReference type="Proteomes" id="UP000219612">
    <property type="component" value="Unassembled WGS sequence"/>
</dbReference>
<reference evidence="2 3" key="1">
    <citation type="submission" date="2017-09" db="EMBL/GenBank/DDBJ databases">
        <authorList>
            <person name="Ehlers B."/>
            <person name="Leendertz F.H."/>
        </authorList>
    </citation>
    <scope>NUCLEOTIDE SEQUENCE [LARGE SCALE GENOMIC DNA]</scope>
    <source>
        <strain evidence="2 3">CGMCC 4.6857</strain>
    </source>
</reference>
<accession>A0A285JH26</accession>
<dbReference type="RefSeq" id="WP_097325781.1">
    <property type="nucleotide sequence ID" value="NZ_OBDY01000020.1"/>
</dbReference>
<name>A0A285JH26_9ACTN</name>
<proteinExistence type="predicted"/>
<sequence length="290" mass="30687">MTSGVARHGAVEIAYEVEGPADGTPVLLVMGLGLQMLFWPESFRDLLVARGFRVARFDNRDVGGSTHLSGPGLASPRVLLTRRPGYGLPDMAGDAVAVLDALGWPSAHVVGVSLGGMIAQLAAVLHPGRVRTLTSLSSTPSPHIGRPHPRALPALLYSSARDRAEAAEHMVRIFRIIGSPGHPLDEDWLRDVAARSYDRAHDPDGVRRQLAAIVLAADRRPLLRGLRLPALVVHGDADPLVRLSGGRATARAIPGAKLVVFPGMGHDLPTALQPAIVDEIAALSGQWAAT</sequence>
<evidence type="ECO:0000313" key="3">
    <source>
        <dbReference type="Proteomes" id="UP000219612"/>
    </source>
</evidence>
<gene>
    <name evidence="2" type="ORF">SAMN05421748_12033</name>
</gene>
<dbReference type="Gene3D" id="3.40.50.1820">
    <property type="entry name" value="alpha/beta hydrolase"/>
    <property type="match status" value="1"/>
</dbReference>
<dbReference type="PANTHER" id="PTHR43433">
    <property type="entry name" value="HYDROLASE, ALPHA/BETA FOLD FAMILY PROTEIN"/>
    <property type="match status" value="1"/>
</dbReference>
<dbReference type="SUPFAM" id="SSF53474">
    <property type="entry name" value="alpha/beta-Hydrolases"/>
    <property type="match status" value="1"/>
</dbReference>
<protein>
    <submittedName>
        <fullName evidence="2">Pimeloyl-ACP methyl ester carboxylesterase</fullName>
    </submittedName>
</protein>
<keyword evidence="3" id="KW-1185">Reference proteome</keyword>